<evidence type="ECO:0000259" key="13">
    <source>
        <dbReference type="PROSITE" id="PS50157"/>
    </source>
</evidence>
<dbReference type="FunFam" id="3.30.160.60:FF:000075">
    <property type="entry name" value="Putative zinc finger protein 536"/>
    <property type="match status" value="1"/>
</dbReference>
<keyword evidence="9" id="KW-0804">Transcription</keyword>
<dbReference type="FunFam" id="3.30.160.60:FF:000448">
    <property type="entry name" value="RE1-silencing transcription factor A"/>
    <property type="match status" value="1"/>
</dbReference>
<keyword evidence="6" id="KW-0862">Zinc</keyword>
<keyword evidence="15" id="KW-1185">Reference proteome</keyword>
<dbReference type="InterPro" id="IPR036236">
    <property type="entry name" value="Znf_C2H2_sf"/>
</dbReference>
<dbReference type="AlphaFoldDB" id="A0A9P0HPL1"/>
<gene>
    <name evidence="14" type="ORF">NEZAVI_LOCUS13974</name>
</gene>
<dbReference type="PANTHER" id="PTHR24394">
    <property type="entry name" value="ZINC FINGER PROTEIN"/>
    <property type="match status" value="1"/>
</dbReference>
<evidence type="ECO:0000313" key="14">
    <source>
        <dbReference type="EMBL" id="CAH1405914.1"/>
    </source>
</evidence>
<comment type="similarity">
    <text evidence="2">Belongs to the krueppel C2H2-type zinc-finger protein family.</text>
</comment>
<sequence length="295" mass="33811">MDLLRYRDELIITRITNRNGTDHFRKNVNEDSSDGLDWSLDILPVMPKTNSGNNHLIKNHVRDNHLDRPRNYVSSLQENHISSLDDDYSGSLDDECDKSFEEDNKTSIEDESEYTTDMLPAAFCEATVCKEEPESPPDQPDTTGANTVTDTPKQKKFRCSDCNYSTDVSSHFRAHKRRHTGERPYACPLCPYRAAESCTLNRHKLTHSGAKKHFCPLCPYRAFLAGDVAKHMRCHTGERPYSCPLCPYRASRRSSVKEHLATHSLSKEYPCDLCGHKCATRIQLRRHVKNKHFLP</sequence>
<dbReference type="EMBL" id="OV725082">
    <property type="protein sequence ID" value="CAH1405914.1"/>
    <property type="molecule type" value="Genomic_DNA"/>
</dbReference>
<accession>A0A9P0HPL1</accession>
<evidence type="ECO:0000256" key="11">
    <source>
        <dbReference type="PROSITE-ProRule" id="PRU00042"/>
    </source>
</evidence>
<keyword evidence="4" id="KW-0677">Repeat</keyword>
<name>A0A9P0HPL1_NEZVI</name>
<evidence type="ECO:0000256" key="4">
    <source>
        <dbReference type="ARBA" id="ARBA00022737"/>
    </source>
</evidence>
<dbReference type="PROSITE" id="PS00028">
    <property type="entry name" value="ZINC_FINGER_C2H2_1"/>
    <property type="match status" value="1"/>
</dbReference>
<dbReference type="GO" id="GO:0000981">
    <property type="term" value="F:DNA-binding transcription factor activity, RNA polymerase II-specific"/>
    <property type="evidence" value="ECO:0007669"/>
    <property type="project" value="TreeGrafter"/>
</dbReference>
<evidence type="ECO:0000313" key="15">
    <source>
        <dbReference type="Proteomes" id="UP001152798"/>
    </source>
</evidence>
<evidence type="ECO:0000256" key="10">
    <source>
        <dbReference type="ARBA" id="ARBA00023242"/>
    </source>
</evidence>
<keyword evidence="7" id="KW-0805">Transcription regulation</keyword>
<dbReference type="GO" id="GO:0008270">
    <property type="term" value="F:zinc ion binding"/>
    <property type="evidence" value="ECO:0007669"/>
    <property type="project" value="UniProtKB-KW"/>
</dbReference>
<keyword evidence="10" id="KW-0539">Nucleus</keyword>
<dbReference type="InterPro" id="IPR013087">
    <property type="entry name" value="Znf_C2H2_type"/>
</dbReference>
<feature type="domain" description="C2H2-type" evidence="13">
    <location>
        <begin position="241"/>
        <end position="268"/>
    </location>
</feature>
<dbReference type="GO" id="GO:0005634">
    <property type="term" value="C:nucleus"/>
    <property type="evidence" value="ECO:0007669"/>
    <property type="project" value="UniProtKB-SubCell"/>
</dbReference>
<evidence type="ECO:0000256" key="5">
    <source>
        <dbReference type="ARBA" id="ARBA00022771"/>
    </source>
</evidence>
<feature type="region of interest" description="Disordered" evidence="12">
    <location>
        <begin position="130"/>
        <end position="152"/>
    </location>
</feature>
<reference evidence="14" key="1">
    <citation type="submission" date="2022-01" db="EMBL/GenBank/DDBJ databases">
        <authorList>
            <person name="King R."/>
        </authorList>
    </citation>
    <scope>NUCLEOTIDE SEQUENCE</scope>
</reference>
<feature type="domain" description="C2H2-type" evidence="13">
    <location>
        <begin position="157"/>
        <end position="184"/>
    </location>
</feature>
<feature type="domain" description="C2H2-type" evidence="13">
    <location>
        <begin position="269"/>
        <end position="295"/>
    </location>
</feature>
<evidence type="ECO:0000256" key="9">
    <source>
        <dbReference type="ARBA" id="ARBA00023163"/>
    </source>
</evidence>
<dbReference type="PROSITE" id="PS50157">
    <property type="entry name" value="ZINC_FINGER_C2H2_2"/>
    <property type="match status" value="5"/>
</dbReference>
<feature type="domain" description="C2H2-type" evidence="13">
    <location>
        <begin position="185"/>
        <end position="212"/>
    </location>
</feature>
<evidence type="ECO:0000256" key="2">
    <source>
        <dbReference type="ARBA" id="ARBA00006991"/>
    </source>
</evidence>
<keyword evidence="3" id="KW-0479">Metal-binding</keyword>
<keyword evidence="5 11" id="KW-0863">Zinc-finger</keyword>
<dbReference type="Gene3D" id="3.30.160.60">
    <property type="entry name" value="Classic Zinc Finger"/>
    <property type="match status" value="4"/>
</dbReference>
<dbReference type="SMART" id="SM00355">
    <property type="entry name" value="ZnF_C2H2"/>
    <property type="match status" value="5"/>
</dbReference>
<dbReference type="OrthoDB" id="6577581at2759"/>
<evidence type="ECO:0000256" key="1">
    <source>
        <dbReference type="ARBA" id="ARBA00004123"/>
    </source>
</evidence>
<dbReference type="GO" id="GO:0003677">
    <property type="term" value="F:DNA binding"/>
    <property type="evidence" value="ECO:0007669"/>
    <property type="project" value="UniProtKB-KW"/>
</dbReference>
<evidence type="ECO:0000256" key="8">
    <source>
        <dbReference type="ARBA" id="ARBA00023125"/>
    </source>
</evidence>
<feature type="compositionally biased region" description="Polar residues" evidence="12">
    <location>
        <begin position="140"/>
        <end position="151"/>
    </location>
</feature>
<evidence type="ECO:0000256" key="6">
    <source>
        <dbReference type="ARBA" id="ARBA00022833"/>
    </source>
</evidence>
<keyword evidence="8" id="KW-0238">DNA-binding</keyword>
<evidence type="ECO:0000256" key="12">
    <source>
        <dbReference type="SAM" id="MobiDB-lite"/>
    </source>
</evidence>
<organism evidence="14 15">
    <name type="scientific">Nezara viridula</name>
    <name type="common">Southern green stink bug</name>
    <name type="synonym">Cimex viridulus</name>
    <dbReference type="NCBI Taxonomy" id="85310"/>
    <lineage>
        <taxon>Eukaryota</taxon>
        <taxon>Metazoa</taxon>
        <taxon>Ecdysozoa</taxon>
        <taxon>Arthropoda</taxon>
        <taxon>Hexapoda</taxon>
        <taxon>Insecta</taxon>
        <taxon>Pterygota</taxon>
        <taxon>Neoptera</taxon>
        <taxon>Paraneoptera</taxon>
        <taxon>Hemiptera</taxon>
        <taxon>Heteroptera</taxon>
        <taxon>Panheteroptera</taxon>
        <taxon>Pentatomomorpha</taxon>
        <taxon>Pentatomoidea</taxon>
        <taxon>Pentatomidae</taxon>
        <taxon>Pentatominae</taxon>
        <taxon>Nezara</taxon>
    </lineage>
</organism>
<proteinExistence type="inferred from homology"/>
<feature type="domain" description="C2H2-type" evidence="13">
    <location>
        <begin position="213"/>
        <end position="240"/>
    </location>
</feature>
<dbReference type="SUPFAM" id="SSF57667">
    <property type="entry name" value="beta-beta-alpha zinc fingers"/>
    <property type="match status" value="3"/>
</dbReference>
<evidence type="ECO:0000256" key="3">
    <source>
        <dbReference type="ARBA" id="ARBA00022723"/>
    </source>
</evidence>
<protein>
    <recommendedName>
        <fullName evidence="13">C2H2-type domain-containing protein</fullName>
    </recommendedName>
</protein>
<evidence type="ECO:0000256" key="7">
    <source>
        <dbReference type="ARBA" id="ARBA00023015"/>
    </source>
</evidence>
<dbReference type="PANTHER" id="PTHR24394:SF29">
    <property type="entry name" value="MYONEURIN"/>
    <property type="match status" value="1"/>
</dbReference>
<comment type="subcellular location">
    <subcellularLocation>
        <location evidence="1">Nucleus</location>
    </subcellularLocation>
</comment>
<dbReference type="Proteomes" id="UP001152798">
    <property type="component" value="Chromosome 6"/>
</dbReference>